<dbReference type="AlphaFoldDB" id="A0A8J6IXK6"/>
<keyword evidence="2" id="KW-0238">DNA-binding</keyword>
<feature type="domain" description="HTH araC/xylS-type" evidence="5">
    <location>
        <begin position="168"/>
        <end position="265"/>
    </location>
</feature>
<dbReference type="InterPro" id="IPR014710">
    <property type="entry name" value="RmlC-like_jellyroll"/>
</dbReference>
<evidence type="ECO:0000256" key="1">
    <source>
        <dbReference type="ARBA" id="ARBA00023015"/>
    </source>
</evidence>
<dbReference type="Gene3D" id="2.60.120.10">
    <property type="entry name" value="Jelly Rolls"/>
    <property type="match status" value="1"/>
</dbReference>
<dbReference type="InterPro" id="IPR018060">
    <property type="entry name" value="HTH_AraC"/>
</dbReference>
<evidence type="ECO:0000256" key="4">
    <source>
        <dbReference type="ARBA" id="ARBA00023163"/>
    </source>
</evidence>
<dbReference type="Gene3D" id="1.10.10.60">
    <property type="entry name" value="Homeodomain-like"/>
    <property type="match status" value="2"/>
</dbReference>
<dbReference type="EMBL" id="JACOPO010000003">
    <property type="protein sequence ID" value="MBC5722245.1"/>
    <property type="molecule type" value="Genomic_DNA"/>
</dbReference>
<keyword evidence="3" id="KW-0010">Activator</keyword>
<dbReference type="Pfam" id="PF02311">
    <property type="entry name" value="AraC_binding"/>
    <property type="match status" value="1"/>
</dbReference>
<evidence type="ECO:0000256" key="3">
    <source>
        <dbReference type="ARBA" id="ARBA00023159"/>
    </source>
</evidence>
<dbReference type="InterPro" id="IPR009057">
    <property type="entry name" value="Homeodomain-like_sf"/>
</dbReference>
<name>A0A8J6IXK6_9FIRM</name>
<protein>
    <submittedName>
        <fullName evidence="6">Helix-turn-helix transcriptional regulator</fullName>
    </submittedName>
</protein>
<reference evidence="6" key="1">
    <citation type="submission" date="2020-08" db="EMBL/GenBank/DDBJ databases">
        <title>Genome public.</title>
        <authorList>
            <person name="Liu C."/>
            <person name="Sun Q."/>
        </authorList>
    </citation>
    <scope>NUCLEOTIDE SEQUENCE</scope>
    <source>
        <strain evidence="6">NSJ-23</strain>
    </source>
</reference>
<evidence type="ECO:0000313" key="6">
    <source>
        <dbReference type="EMBL" id="MBC5722245.1"/>
    </source>
</evidence>
<dbReference type="SUPFAM" id="SSF51215">
    <property type="entry name" value="Regulatory protein AraC"/>
    <property type="match status" value="1"/>
</dbReference>
<sequence>MTNVEFHLQLNHNDTWNMSRLHFHDHFELLLPLTSPGNIFVNDQVYPLRRGTLYLIGENTLHRTMATGAHARYVLHISRKSLMQLSTVQTDFTQLTHDSFRRANLNGMQMTEIIELFQALERNKNDGSFGSDIHQMVALLNLLIRVAPTLNAATAGEAIHNKDFLRVAPILDYIRDNLSEPLSLDQIASQFFISKHYLCRVFKAATGFSVMEYIIYSRVLRARQLLQEGTSVQQAGELSGFSDNSHFIRTFGHLTGVTPGRYAKEYQSSDQILLRENLKHR</sequence>
<accession>A0A8J6IXK6</accession>
<keyword evidence="1" id="KW-0805">Transcription regulation</keyword>
<proteinExistence type="predicted"/>
<dbReference type="RefSeq" id="WP_147571207.1">
    <property type="nucleotide sequence ID" value="NZ_JACOPO010000003.1"/>
</dbReference>
<dbReference type="PROSITE" id="PS00041">
    <property type="entry name" value="HTH_ARAC_FAMILY_1"/>
    <property type="match status" value="1"/>
</dbReference>
<gene>
    <name evidence="6" type="ORF">H8S11_05415</name>
</gene>
<dbReference type="SUPFAM" id="SSF46689">
    <property type="entry name" value="Homeodomain-like"/>
    <property type="match status" value="2"/>
</dbReference>
<organism evidence="6 7">
    <name type="scientific">Flintibacter hominis</name>
    <dbReference type="NCBI Taxonomy" id="2763048"/>
    <lineage>
        <taxon>Bacteria</taxon>
        <taxon>Bacillati</taxon>
        <taxon>Bacillota</taxon>
        <taxon>Clostridia</taxon>
        <taxon>Eubacteriales</taxon>
        <taxon>Flintibacter</taxon>
    </lineage>
</organism>
<dbReference type="Pfam" id="PF12833">
    <property type="entry name" value="HTH_18"/>
    <property type="match status" value="1"/>
</dbReference>
<dbReference type="PANTHER" id="PTHR46796">
    <property type="entry name" value="HTH-TYPE TRANSCRIPTIONAL ACTIVATOR RHAS-RELATED"/>
    <property type="match status" value="1"/>
</dbReference>
<evidence type="ECO:0000256" key="2">
    <source>
        <dbReference type="ARBA" id="ARBA00023125"/>
    </source>
</evidence>
<dbReference type="InterPro" id="IPR003313">
    <property type="entry name" value="AraC-bd"/>
</dbReference>
<dbReference type="InterPro" id="IPR018062">
    <property type="entry name" value="HTH_AraC-typ_CS"/>
</dbReference>
<dbReference type="SMART" id="SM00342">
    <property type="entry name" value="HTH_ARAC"/>
    <property type="match status" value="1"/>
</dbReference>
<keyword evidence="7" id="KW-1185">Reference proteome</keyword>
<evidence type="ECO:0000259" key="5">
    <source>
        <dbReference type="PROSITE" id="PS01124"/>
    </source>
</evidence>
<dbReference type="PROSITE" id="PS01124">
    <property type="entry name" value="HTH_ARAC_FAMILY_2"/>
    <property type="match status" value="1"/>
</dbReference>
<dbReference type="InterPro" id="IPR050204">
    <property type="entry name" value="AraC_XylS_family_regulators"/>
</dbReference>
<dbReference type="GO" id="GO:0043565">
    <property type="term" value="F:sequence-specific DNA binding"/>
    <property type="evidence" value="ECO:0007669"/>
    <property type="project" value="InterPro"/>
</dbReference>
<dbReference type="GO" id="GO:0003700">
    <property type="term" value="F:DNA-binding transcription factor activity"/>
    <property type="evidence" value="ECO:0007669"/>
    <property type="project" value="InterPro"/>
</dbReference>
<keyword evidence="4" id="KW-0804">Transcription</keyword>
<evidence type="ECO:0000313" key="7">
    <source>
        <dbReference type="Proteomes" id="UP000628736"/>
    </source>
</evidence>
<comment type="caution">
    <text evidence="6">The sequence shown here is derived from an EMBL/GenBank/DDBJ whole genome shotgun (WGS) entry which is preliminary data.</text>
</comment>
<dbReference type="InterPro" id="IPR037923">
    <property type="entry name" value="HTH-like"/>
</dbReference>
<dbReference type="Proteomes" id="UP000628736">
    <property type="component" value="Unassembled WGS sequence"/>
</dbReference>